<proteinExistence type="predicted"/>
<sequence>MVKLRVRVGGSYTDLDIANCNDETHPVEFDTPNFKGRAVVRIRDFVGITNDGSEPIHNSDYFDGRNRRFSFQIEGRFKREWDGQQVYFGTDFDRPIGLPDGFEMMLKLARYIDPIVQANLTKDGKPWILSPLVSSINTMAAWRPQDTKLPSPPPSPRPTMDLTRAFSVTENVSGAVSSAWGFLGRLKSGNRNTIMVVNNTASNSNDNSRLPGYKTAHSASSDQVDKRGLSIGTTLRDSSTMTLPATPQPESVASSSASSADWKDATSEIDATAAIEEEEVKGSMPLGQWRQHIEEDTTFFLQGQPSLNTTQRRKYFQGEQNRKNFVYNTDLVYGFEFFSPHMDFNTGNIRMALSFNVLKYLNEQPVRYICRTLDGKTVFWAVQFEFVE</sequence>
<accession>A0A9P6R9S4</accession>
<dbReference type="Pfam" id="PF08588">
    <property type="entry name" value="Duc1"/>
    <property type="match status" value="2"/>
</dbReference>
<organism evidence="3 4">
    <name type="scientific">Dissophora globulifera</name>
    <dbReference type="NCBI Taxonomy" id="979702"/>
    <lineage>
        <taxon>Eukaryota</taxon>
        <taxon>Fungi</taxon>
        <taxon>Fungi incertae sedis</taxon>
        <taxon>Mucoromycota</taxon>
        <taxon>Mortierellomycotina</taxon>
        <taxon>Mortierellomycetes</taxon>
        <taxon>Mortierellales</taxon>
        <taxon>Mortierellaceae</taxon>
        <taxon>Dissophora</taxon>
    </lineage>
</organism>
<feature type="compositionally biased region" description="Low complexity" evidence="1">
    <location>
        <begin position="251"/>
        <end position="260"/>
    </location>
</feature>
<name>A0A9P6R9S4_9FUNG</name>
<dbReference type="PANTHER" id="PTHR34826">
    <property type="entry name" value="UPF0590 PROTEIN C409.17C"/>
    <property type="match status" value="1"/>
</dbReference>
<gene>
    <name evidence="3" type="ORF">BGZ99_007776</name>
</gene>
<dbReference type="OrthoDB" id="2119945at2759"/>
<dbReference type="AlphaFoldDB" id="A0A9P6R9S4"/>
<dbReference type="PANTHER" id="PTHR34826:SF2">
    <property type="entry name" value="UPF0590 PROTEIN C409.17C"/>
    <property type="match status" value="1"/>
</dbReference>
<dbReference type="InterPro" id="IPR013897">
    <property type="entry name" value="Duc1"/>
</dbReference>
<reference evidence="3" key="1">
    <citation type="journal article" date="2020" name="Fungal Divers.">
        <title>Resolving the Mortierellaceae phylogeny through synthesis of multi-gene phylogenetics and phylogenomics.</title>
        <authorList>
            <person name="Vandepol N."/>
            <person name="Liber J."/>
            <person name="Desiro A."/>
            <person name="Na H."/>
            <person name="Kennedy M."/>
            <person name="Barry K."/>
            <person name="Grigoriev I.V."/>
            <person name="Miller A.N."/>
            <person name="O'Donnell K."/>
            <person name="Stajich J.E."/>
            <person name="Bonito G."/>
        </authorList>
    </citation>
    <scope>NUCLEOTIDE SEQUENCE</scope>
    <source>
        <strain evidence="3">REB-010B</strain>
    </source>
</reference>
<dbReference type="EMBL" id="JAAAIP010000576">
    <property type="protein sequence ID" value="KAG0314919.1"/>
    <property type="molecule type" value="Genomic_DNA"/>
</dbReference>
<feature type="region of interest" description="Disordered" evidence="1">
    <location>
        <begin position="199"/>
        <end position="260"/>
    </location>
</feature>
<comment type="caution">
    <text evidence="3">The sequence shown here is derived from an EMBL/GenBank/DDBJ whole genome shotgun (WGS) entry which is preliminary data.</text>
</comment>
<evidence type="ECO:0000256" key="1">
    <source>
        <dbReference type="SAM" id="MobiDB-lite"/>
    </source>
</evidence>
<evidence type="ECO:0000259" key="2">
    <source>
        <dbReference type="Pfam" id="PF08588"/>
    </source>
</evidence>
<feature type="compositionally biased region" description="Polar residues" evidence="1">
    <location>
        <begin position="231"/>
        <end position="249"/>
    </location>
</feature>
<evidence type="ECO:0000313" key="4">
    <source>
        <dbReference type="Proteomes" id="UP000738325"/>
    </source>
</evidence>
<feature type="domain" description="Domain of unknown function at the cortex 1" evidence="2">
    <location>
        <begin position="274"/>
        <end position="387"/>
    </location>
</feature>
<feature type="domain" description="Domain of unknown function at the cortex 1" evidence="2">
    <location>
        <begin position="3"/>
        <end position="171"/>
    </location>
</feature>
<protein>
    <recommendedName>
        <fullName evidence="2">Domain of unknown function at the cortex 1 domain-containing protein</fullName>
    </recommendedName>
</protein>
<feature type="compositionally biased region" description="Polar residues" evidence="1">
    <location>
        <begin position="199"/>
        <end position="208"/>
    </location>
</feature>
<keyword evidence="4" id="KW-1185">Reference proteome</keyword>
<dbReference type="Proteomes" id="UP000738325">
    <property type="component" value="Unassembled WGS sequence"/>
</dbReference>
<evidence type="ECO:0000313" key="3">
    <source>
        <dbReference type="EMBL" id="KAG0314919.1"/>
    </source>
</evidence>